<dbReference type="InterPro" id="IPR010718">
    <property type="entry name" value="DUF1294"/>
</dbReference>
<dbReference type="InterPro" id="IPR012340">
    <property type="entry name" value="NA-bd_OB-fold"/>
</dbReference>
<name>A0ABP9V5L9_9BACT</name>
<organism evidence="2 3">
    <name type="scientific">Rubritalea halochordaticola</name>
    <dbReference type="NCBI Taxonomy" id="714537"/>
    <lineage>
        <taxon>Bacteria</taxon>
        <taxon>Pseudomonadati</taxon>
        <taxon>Verrucomicrobiota</taxon>
        <taxon>Verrucomicrobiia</taxon>
        <taxon>Verrucomicrobiales</taxon>
        <taxon>Rubritaleaceae</taxon>
        <taxon>Rubritalea</taxon>
    </lineage>
</organism>
<evidence type="ECO:0008006" key="4">
    <source>
        <dbReference type="Google" id="ProtNLM"/>
    </source>
</evidence>
<gene>
    <name evidence="2" type="ORF">Rhal01_02103</name>
</gene>
<feature type="transmembrane region" description="Helical" evidence="1">
    <location>
        <begin position="179"/>
        <end position="196"/>
    </location>
</feature>
<dbReference type="Gene3D" id="2.40.50.140">
    <property type="entry name" value="Nucleic acid-binding proteins"/>
    <property type="match status" value="1"/>
</dbReference>
<dbReference type="SUPFAM" id="SSF50249">
    <property type="entry name" value="Nucleic acid-binding proteins"/>
    <property type="match status" value="1"/>
</dbReference>
<evidence type="ECO:0000256" key="1">
    <source>
        <dbReference type="SAM" id="Phobius"/>
    </source>
</evidence>
<keyword evidence="1" id="KW-0472">Membrane</keyword>
<proteinExistence type="predicted"/>
<keyword evidence="3" id="KW-1185">Reference proteome</keyword>
<reference evidence="2 3" key="1">
    <citation type="submission" date="2024-02" db="EMBL/GenBank/DDBJ databases">
        <title>Rubritalea halochordaticola NBRC 107102.</title>
        <authorList>
            <person name="Ichikawa N."/>
            <person name="Katano-Makiyama Y."/>
            <person name="Hidaka K."/>
        </authorList>
    </citation>
    <scope>NUCLEOTIDE SEQUENCE [LARGE SCALE GENOMIC DNA]</scope>
    <source>
        <strain evidence="2 3">NBRC 107102</strain>
    </source>
</reference>
<sequence length="211" mass="24498">MNTLERSESQQHKARIIEWNPQKGYGFLKHGKKRVFLHRRDFSEHHKRPAPGDHIHFTYGVDASGRQCAVNARHVNDGGKLTLGSLVLVLLLLLIPSLALYKLTRVLELSLYLLPAVFLAINLITFSLYSSDKSNARKKLQRIPESMLHFWEFIGGWAGALLAQKKYRHKATKSSYQFSYWAIVILHLFVCTDYLLRWRMSLFVFESLRDL</sequence>
<dbReference type="Pfam" id="PF06961">
    <property type="entry name" value="DUF1294"/>
    <property type="match status" value="1"/>
</dbReference>
<feature type="transmembrane region" description="Helical" evidence="1">
    <location>
        <begin position="109"/>
        <end position="129"/>
    </location>
</feature>
<comment type="caution">
    <text evidence="2">The sequence shown here is derived from an EMBL/GenBank/DDBJ whole genome shotgun (WGS) entry which is preliminary data.</text>
</comment>
<dbReference type="Proteomes" id="UP001424741">
    <property type="component" value="Unassembled WGS sequence"/>
</dbReference>
<keyword evidence="1" id="KW-0812">Transmembrane</keyword>
<evidence type="ECO:0000313" key="2">
    <source>
        <dbReference type="EMBL" id="GAA5495922.1"/>
    </source>
</evidence>
<keyword evidence="1" id="KW-1133">Transmembrane helix</keyword>
<protein>
    <recommendedName>
        <fullName evidence="4">DUF1294 domain-containing protein</fullName>
    </recommendedName>
</protein>
<evidence type="ECO:0000313" key="3">
    <source>
        <dbReference type="Proteomes" id="UP001424741"/>
    </source>
</evidence>
<dbReference type="EMBL" id="BAABRL010000006">
    <property type="protein sequence ID" value="GAA5495922.1"/>
    <property type="molecule type" value="Genomic_DNA"/>
</dbReference>
<dbReference type="RefSeq" id="WP_346188658.1">
    <property type="nucleotide sequence ID" value="NZ_BAABRL010000006.1"/>
</dbReference>
<accession>A0ABP9V5L9</accession>
<feature type="transmembrane region" description="Helical" evidence="1">
    <location>
        <begin position="81"/>
        <end position="103"/>
    </location>
</feature>